<feature type="transmembrane region" description="Helical" evidence="1">
    <location>
        <begin position="112"/>
        <end position="130"/>
    </location>
</feature>
<dbReference type="Pfam" id="PF12794">
    <property type="entry name" value="MscS_TM"/>
    <property type="match status" value="1"/>
</dbReference>
<dbReference type="Proteomes" id="UP000252733">
    <property type="component" value="Unassembled WGS sequence"/>
</dbReference>
<evidence type="ECO:0000256" key="1">
    <source>
        <dbReference type="SAM" id="Phobius"/>
    </source>
</evidence>
<dbReference type="OrthoDB" id="1121940at2"/>
<sequence>MFRNNNPISGIDQLTHKLKQEDERYSRLSKGLQIVYWVLAPVYLIMILRHATEGSSFNDTISGVFFLVAMVIFALFFRNYYKEYKNVDYSLPTLIVLKKAAYRYQPFQLKTIWILMAIICINVGLSLKAVDHTDLFWIQITFWGLMLISIGIGLVYWCYRYKPLRDAALKMIKEIEEQ</sequence>
<gene>
    <name evidence="3" type="ORF">DFO77_102165</name>
</gene>
<name>A0A2T0WXG9_9BACT</name>
<feature type="transmembrane region" description="Helical" evidence="1">
    <location>
        <begin position="136"/>
        <end position="159"/>
    </location>
</feature>
<evidence type="ECO:0000259" key="2">
    <source>
        <dbReference type="Pfam" id="PF12794"/>
    </source>
</evidence>
<reference evidence="3 4" key="1">
    <citation type="submission" date="2018-07" db="EMBL/GenBank/DDBJ databases">
        <title>Freshwater and sediment microbial communities from various areas in North America, analyzing microbe dynamics in response to fracking.</title>
        <authorList>
            <person name="Lamendella R."/>
        </authorList>
    </citation>
    <scope>NUCLEOTIDE SEQUENCE [LARGE SCALE GENOMIC DNA]</scope>
    <source>
        <strain evidence="3 4">160A</strain>
    </source>
</reference>
<keyword evidence="1" id="KW-1133">Transmembrane helix</keyword>
<keyword evidence="4" id="KW-1185">Reference proteome</keyword>
<evidence type="ECO:0000313" key="4">
    <source>
        <dbReference type="Proteomes" id="UP000252733"/>
    </source>
</evidence>
<dbReference type="AlphaFoldDB" id="A0A2T0WXG9"/>
<dbReference type="EMBL" id="QPIZ01000002">
    <property type="protein sequence ID" value="RCW39011.1"/>
    <property type="molecule type" value="Genomic_DNA"/>
</dbReference>
<keyword evidence="1" id="KW-0472">Membrane</keyword>
<accession>A0A2T0WXG9</accession>
<dbReference type="RefSeq" id="WP_106154674.1">
    <property type="nucleotide sequence ID" value="NZ_PVTS01000025.1"/>
</dbReference>
<keyword evidence="1" id="KW-0812">Transmembrane</keyword>
<comment type="caution">
    <text evidence="3">The sequence shown here is derived from an EMBL/GenBank/DDBJ whole genome shotgun (WGS) entry which is preliminary data.</text>
</comment>
<protein>
    <recommendedName>
        <fullName evidence="2">Mechanosensitive ion channel inner membrane domain-containing protein</fullName>
    </recommendedName>
</protein>
<evidence type="ECO:0000313" key="3">
    <source>
        <dbReference type="EMBL" id="RCW39011.1"/>
    </source>
</evidence>
<organism evidence="3 4">
    <name type="scientific">Marinilabilia salmonicolor</name>
    <dbReference type="NCBI Taxonomy" id="989"/>
    <lineage>
        <taxon>Bacteria</taxon>
        <taxon>Pseudomonadati</taxon>
        <taxon>Bacteroidota</taxon>
        <taxon>Bacteroidia</taxon>
        <taxon>Marinilabiliales</taxon>
        <taxon>Marinilabiliaceae</taxon>
        <taxon>Marinilabilia</taxon>
    </lineage>
</organism>
<feature type="transmembrane region" description="Helical" evidence="1">
    <location>
        <begin position="63"/>
        <end position="81"/>
    </location>
</feature>
<feature type="domain" description="Mechanosensitive ion channel inner membrane" evidence="2">
    <location>
        <begin position="21"/>
        <end position="91"/>
    </location>
</feature>
<feature type="transmembrane region" description="Helical" evidence="1">
    <location>
        <begin position="34"/>
        <end position="51"/>
    </location>
</feature>
<dbReference type="InterPro" id="IPR025692">
    <property type="entry name" value="MscS_IM_dom1"/>
</dbReference>
<proteinExistence type="predicted"/>